<proteinExistence type="predicted"/>
<organism evidence="1 2">
    <name type="scientific">Methylorubrum zatmanii</name>
    <dbReference type="NCBI Taxonomy" id="29429"/>
    <lineage>
        <taxon>Bacteria</taxon>
        <taxon>Pseudomonadati</taxon>
        <taxon>Pseudomonadota</taxon>
        <taxon>Alphaproteobacteria</taxon>
        <taxon>Hyphomicrobiales</taxon>
        <taxon>Methylobacteriaceae</taxon>
        <taxon>Methylorubrum</taxon>
    </lineage>
</organism>
<keyword evidence="2" id="KW-1185">Reference proteome</keyword>
<dbReference type="RefSeq" id="WP_281397077.1">
    <property type="nucleotide sequence ID" value="NZ_JBHSTT010000037.1"/>
</dbReference>
<evidence type="ECO:0008006" key="3">
    <source>
        <dbReference type="Google" id="ProtNLM"/>
    </source>
</evidence>
<gene>
    <name evidence="1" type="ORF">ACFQDP_11455</name>
</gene>
<sequence>MTRAEELALLAVLGGLTLLGALLWAREGLVLWFRAGFGFC</sequence>
<name>A0ABW1WMY2_9HYPH</name>
<protein>
    <recommendedName>
        <fullName evidence="3">Phosphatidate cytidylyltransferase</fullName>
    </recommendedName>
</protein>
<comment type="caution">
    <text evidence="1">The sequence shown here is derived from an EMBL/GenBank/DDBJ whole genome shotgun (WGS) entry which is preliminary data.</text>
</comment>
<dbReference type="EMBL" id="JBHSTT010000037">
    <property type="protein sequence ID" value="MFC6389941.1"/>
    <property type="molecule type" value="Genomic_DNA"/>
</dbReference>
<evidence type="ECO:0000313" key="2">
    <source>
        <dbReference type="Proteomes" id="UP001596237"/>
    </source>
</evidence>
<reference evidence="2" key="1">
    <citation type="journal article" date="2019" name="Int. J. Syst. Evol. Microbiol.">
        <title>The Global Catalogue of Microorganisms (GCM) 10K type strain sequencing project: providing services to taxonomists for standard genome sequencing and annotation.</title>
        <authorList>
            <consortium name="The Broad Institute Genomics Platform"/>
            <consortium name="The Broad Institute Genome Sequencing Center for Infectious Disease"/>
            <person name="Wu L."/>
            <person name="Ma J."/>
        </authorList>
    </citation>
    <scope>NUCLEOTIDE SEQUENCE [LARGE SCALE GENOMIC DNA]</scope>
    <source>
        <strain evidence="2">CCUG 36916</strain>
    </source>
</reference>
<dbReference type="Proteomes" id="UP001596237">
    <property type="component" value="Unassembled WGS sequence"/>
</dbReference>
<evidence type="ECO:0000313" key="1">
    <source>
        <dbReference type="EMBL" id="MFC6389941.1"/>
    </source>
</evidence>
<accession>A0ABW1WMY2</accession>